<feature type="transmembrane region" description="Helical" evidence="1">
    <location>
        <begin position="86"/>
        <end position="108"/>
    </location>
</feature>
<dbReference type="AlphaFoldDB" id="A0A284QP91"/>
<keyword evidence="1" id="KW-1133">Transmembrane helix</keyword>
<gene>
    <name evidence="3" type="ORF">ARMOST_01538</name>
</gene>
<accession>A0A284QP91</accession>
<feature type="transmembrane region" description="Helical" evidence="1">
    <location>
        <begin position="227"/>
        <end position="248"/>
    </location>
</feature>
<keyword evidence="4" id="KW-1185">Reference proteome</keyword>
<keyword evidence="1" id="KW-0812">Transmembrane</keyword>
<dbReference type="PANTHER" id="PTHR40465:SF1">
    <property type="entry name" value="DUF6534 DOMAIN-CONTAINING PROTEIN"/>
    <property type="match status" value="1"/>
</dbReference>
<feature type="transmembrane region" description="Helical" evidence="1">
    <location>
        <begin position="12"/>
        <end position="37"/>
    </location>
</feature>
<feature type="domain" description="DUF6534" evidence="2">
    <location>
        <begin position="166"/>
        <end position="253"/>
    </location>
</feature>
<proteinExistence type="predicted"/>
<sequence>MAVPASPIDSTFGALFIGMVLAAVLWGVSCVQTWYYFDNYRRDSIFLKGVVFFTWLSDTIHQILITHVLYYYTISHFGDTDALENIVWTLYVEVIFNAITGFLVQSFFAYRIWTFRKNLAVLSVIVLLILGEVGTSVAYVGGGAHLPTFTELKKLKPLSMSINVLAAAGDVLISVAICFFLNNAKSGFAWSNNVINRLMLFAINTGMLTSICACASLLFILALPNTLVYFAFYFMIGRFYVNSLLATLNSRKSMRTPASTEAESHSLQDRARSTFSARLRGIMSTQDNNKPHTTPRIEVQINTIKADDYGNDEVSLQQDEESAVAGMQSKSSDFAFPSNESSEKAHRLLHTNLKLQASRCM</sequence>
<keyword evidence="1" id="KW-0472">Membrane</keyword>
<feature type="transmembrane region" description="Helical" evidence="1">
    <location>
        <begin position="120"/>
        <end position="140"/>
    </location>
</feature>
<dbReference type="InterPro" id="IPR045339">
    <property type="entry name" value="DUF6534"/>
</dbReference>
<organism evidence="3 4">
    <name type="scientific">Armillaria ostoyae</name>
    <name type="common">Armillaria root rot fungus</name>
    <dbReference type="NCBI Taxonomy" id="47428"/>
    <lineage>
        <taxon>Eukaryota</taxon>
        <taxon>Fungi</taxon>
        <taxon>Dikarya</taxon>
        <taxon>Basidiomycota</taxon>
        <taxon>Agaricomycotina</taxon>
        <taxon>Agaricomycetes</taxon>
        <taxon>Agaricomycetidae</taxon>
        <taxon>Agaricales</taxon>
        <taxon>Marasmiineae</taxon>
        <taxon>Physalacriaceae</taxon>
        <taxon>Armillaria</taxon>
    </lineage>
</organism>
<dbReference type="OMA" id="MLFAINT"/>
<feature type="transmembrane region" description="Helical" evidence="1">
    <location>
        <begin position="160"/>
        <end position="182"/>
    </location>
</feature>
<dbReference type="PANTHER" id="PTHR40465">
    <property type="entry name" value="CHROMOSOME 1, WHOLE GENOME SHOTGUN SEQUENCE"/>
    <property type="match status" value="1"/>
</dbReference>
<dbReference type="OrthoDB" id="3263055at2759"/>
<dbReference type="Proteomes" id="UP000219338">
    <property type="component" value="Unassembled WGS sequence"/>
</dbReference>
<evidence type="ECO:0000313" key="3">
    <source>
        <dbReference type="EMBL" id="SJK98275.1"/>
    </source>
</evidence>
<evidence type="ECO:0000256" key="1">
    <source>
        <dbReference type="SAM" id="Phobius"/>
    </source>
</evidence>
<name>A0A284QP91_ARMOS</name>
<reference evidence="4" key="1">
    <citation type="journal article" date="2017" name="Nat. Ecol. Evol.">
        <title>Genome expansion and lineage-specific genetic innovations in the forest pathogenic fungi Armillaria.</title>
        <authorList>
            <person name="Sipos G."/>
            <person name="Prasanna A.N."/>
            <person name="Walter M.C."/>
            <person name="O'Connor E."/>
            <person name="Balint B."/>
            <person name="Krizsan K."/>
            <person name="Kiss B."/>
            <person name="Hess J."/>
            <person name="Varga T."/>
            <person name="Slot J."/>
            <person name="Riley R."/>
            <person name="Boka B."/>
            <person name="Rigling D."/>
            <person name="Barry K."/>
            <person name="Lee J."/>
            <person name="Mihaltcheva S."/>
            <person name="LaButti K."/>
            <person name="Lipzen A."/>
            <person name="Waldron R."/>
            <person name="Moloney N.M."/>
            <person name="Sperisen C."/>
            <person name="Kredics L."/>
            <person name="Vagvoelgyi C."/>
            <person name="Patrignani A."/>
            <person name="Fitzpatrick D."/>
            <person name="Nagy I."/>
            <person name="Doyle S."/>
            <person name="Anderson J.B."/>
            <person name="Grigoriev I.V."/>
            <person name="Gueldener U."/>
            <person name="Muensterkoetter M."/>
            <person name="Nagy L.G."/>
        </authorList>
    </citation>
    <scope>NUCLEOTIDE SEQUENCE [LARGE SCALE GENOMIC DNA]</scope>
    <source>
        <strain evidence="4">C18/9</strain>
    </source>
</reference>
<protein>
    <recommendedName>
        <fullName evidence="2">DUF6534 domain-containing protein</fullName>
    </recommendedName>
</protein>
<dbReference type="Pfam" id="PF20152">
    <property type="entry name" value="DUF6534"/>
    <property type="match status" value="1"/>
</dbReference>
<feature type="transmembrane region" description="Helical" evidence="1">
    <location>
        <begin position="194"/>
        <end position="221"/>
    </location>
</feature>
<dbReference type="EMBL" id="FUEG01000001">
    <property type="protein sequence ID" value="SJK98275.1"/>
    <property type="molecule type" value="Genomic_DNA"/>
</dbReference>
<evidence type="ECO:0000313" key="4">
    <source>
        <dbReference type="Proteomes" id="UP000219338"/>
    </source>
</evidence>
<feature type="transmembrane region" description="Helical" evidence="1">
    <location>
        <begin position="49"/>
        <end position="74"/>
    </location>
</feature>
<evidence type="ECO:0000259" key="2">
    <source>
        <dbReference type="Pfam" id="PF20152"/>
    </source>
</evidence>